<evidence type="ECO:0000313" key="1">
    <source>
        <dbReference type="EMBL" id="KAJ8707106.1"/>
    </source>
</evidence>
<evidence type="ECO:0000313" key="2">
    <source>
        <dbReference type="Proteomes" id="UP001231649"/>
    </source>
</evidence>
<protein>
    <submittedName>
        <fullName evidence="1">Uncharacterized protein</fullName>
    </submittedName>
</protein>
<organism evidence="1 2">
    <name type="scientific">Mythimna loreyi</name>
    <dbReference type="NCBI Taxonomy" id="667449"/>
    <lineage>
        <taxon>Eukaryota</taxon>
        <taxon>Metazoa</taxon>
        <taxon>Ecdysozoa</taxon>
        <taxon>Arthropoda</taxon>
        <taxon>Hexapoda</taxon>
        <taxon>Insecta</taxon>
        <taxon>Pterygota</taxon>
        <taxon>Neoptera</taxon>
        <taxon>Endopterygota</taxon>
        <taxon>Lepidoptera</taxon>
        <taxon>Glossata</taxon>
        <taxon>Ditrysia</taxon>
        <taxon>Noctuoidea</taxon>
        <taxon>Noctuidae</taxon>
        <taxon>Noctuinae</taxon>
        <taxon>Hadenini</taxon>
        <taxon>Mythimna</taxon>
    </lineage>
</organism>
<name>A0ACC2Q301_9NEOP</name>
<keyword evidence="2" id="KW-1185">Reference proteome</keyword>
<dbReference type="Proteomes" id="UP001231649">
    <property type="component" value="Chromosome 29"/>
</dbReference>
<comment type="caution">
    <text evidence="1">The sequence shown here is derived from an EMBL/GenBank/DDBJ whole genome shotgun (WGS) entry which is preliminary data.</text>
</comment>
<dbReference type="EMBL" id="CM056805">
    <property type="protein sequence ID" value="KAJ8707106.1"/>
    <property type="molecule type" value="Genomic_DNA"/>
</dbReference>
<accession>A0ACC2Q301</accession>
<reference evidence="1" key="1">
    <citation type="submission" date="2023-03" db="EMBL/GenBank/DDBJ databases">
        <title>Chromosome-level genomes of two armyworms, Mythimna separata and Mythimna loreyi, provide insights into the biosynthesis and reception of sex pheromones.</title>
        <authorList>
            <person name="Zhao H."/>
        </authorList>
    </citation>
    <scope>NUCLEOTIDE SEQUENCE</scope>
    <source>
        <strain evidence="1">BeijingLab</strain>
    </source>
</reference>
<sequence>MMEGIISYRVTPLLKCIVLFLFIFTAKVLTSRPQESQDLRNGIQHLKPSHYVRTFTKYHHRRTIQWNNQQDLNNEWPVVNDQPRVIGKRDADPVPNYVETRGVSKVYQHAKLLKKRSIPDDILKKVTKDTIKHKYWPVRYSRIVKRSLEIPNSNEFVGASHEMPSLQFSSDTVRDNIVSSFEKKAISSGKENKGKNGLANDIKTYKVKAAIIPTEKTTTMGPTISCLYKIHDSVAMSVTPSYADERNAQLMVENDSFETGPISETTLPNGEVAQVEQCTDTRASCYTLWHQDSDANITVLGQGCWRSSQTDGRSSCDRCTRVAAPRLPGTKFCCCTNTYCNADFLTLKEETVTVKAESTMDSGAHNMVATSNILASSVLALVAILIMALLLTKLYCRSNRHHHSDTDTLNIEKGDVMGSGPDALATGLSCVDNLTLIEHIGQGKFGSVWRGSLGTTPVAVKLYSNCSTWQREACVYALPHVAHPNILRYYGSDSRATLTEGGREHLIVVELCTSTLRARLQSAPLAWLEFAHLAHGLASALAHLHTPSGSKPCVVHRDVNSNNVLVTANGEARLADLGLAQLLHAARDRAAPTRITEAGTLRYLSPEALEGALDLSGARAALCAVDVFALGLVLWEMLWRTRGAHAGPVPPYAPPYQHHSLPQRPSLAMMQSLVSRNKARPPLPKGPVQQARALKIAADTCDECWDHDAEARLTAVCVEERMAELKQMLHAQGPLIHDNNLHPHQPGADSNVPSPPESDKNSNCTSTQNCDVHTPLLYPQPHIGRNACIERNTHTNTQQATVELIHKSLKDITAPIETIKVPNIEENCLSVARVSSHTRMPLLENSTLSEIRSYQRPLEYVQNDVTAHDVERAPKQTNLLQDVKVEKPKWGIKKFFEKLNRKETEVKLADNSHKTMTSIIDKPSNINERDRPSNLTISQERSPYNFEGPCTLSPPNRTLSPTMMMESENKVFGFKELPNRENEARTPNQIFAVIVPKAKPPDFIEMKSKKGSSESLNKRSVKTSLSSQSILKSNSESEDSTVKKRLSCDNRIINSGSSSRASINLELQYIDTQDNYNGNISPFDINSDCSSSEDEHLMLLSENGGSKITMQAIPKTDAEKKKIYQNEVLKESSQVTDFTFNKFQNKYTNFDNEFSDPNDKENLVNGYSGDNPVYLAALNGEIDTAELKYPGNRSPKPTLKNLAIKRQHSLEQVSEIFSSAGDINLLNPAGRVKTPGDLPVAVRRARRDRALQKGRASESNRLSLYDDRMMFGNSL</sequence>
<proteinExistence type="predicted"/>
<gene>
    <name evidence="1" type="ORF">PYW08_011240</name>
</gene>